<keyword evidence="3 11" id="KW-0808">Transferase</keyword>
<evidence type="ECO:0000256" key="6">
    <source>
        <dbReference type="ARBA" id="ARBA00023098"/>
    </source>
</evidence>
<dbReference type="GO" id="GO:0004371">
    <property type="term" value="F:glycerone kinase activity"/>
    <property type="evidence" value="ECO:0007669"/>
    <property type="project" value="InterPro"/>
</dbReference>
<feature type="domain" description="DhaL" evidence="13">
    <location>
        <begin position="273"/>
        <end position="467"/>
    </location>
</feature>
<evidence type="ECO:0000259" key="13">
    <source>
        <dbReference type="PROSITE" id="PS51480"/>
    </source>
</evidence>
<dbReference type="PANTHER" id="PTHR33434:SF2">
    <property type="entry name" value="FATTY ACID-BINDING PROTEIN TM_1468"/>
    <property type="match status" value="1"/>
</dbReference>
<evidence type="ECO:0000313" key="15">
    <source>
        <dbReference type="Proteomes" id="UP000229952"/>
    </source>
</evidence>
<evidence type="ECO:0000256" key="10">
    <source>
        <dbReference type="ARBA" id="ARBA00023264"/>
    </source>
</evidence>
<dbReference type="Pfam" id="PF02734">
    <property type="entry name" value="Dak2"/>
    <property type="match status" value="1"/>
</dbReference>
<dbReference type="Pfam" id="PF02660">
    <property type="entry name" value="G3P_acyltransf"/>
    <property type="match status" value="1"/>
</dbReference>
<dbReference type="InterPro" id="IPR004007">
    <property type="entry name" value="DhaL_dom"/>
</dbReference>
<accession>A0A2G9Z1A5</accession>
<dbReference type="HAMAP" id="MF_01043">
    <property type="entry name" value="PlsY"/>
    <property type="match status" value="1"/>
</dbReference>
<protein>
    <recommendedName>
        <fullName evidence="11">Glycerol-3-phosphate acyltransferase</fullName>
    </recommendedName>
    <alternativeName>
        <fullName evidence="11">Acyl-PO4 G3P acyltransferase</fullName>
    </alternativeName>
    <alternativeName>
        <fullName evidence="11">Acyl-phosphate--glycerol-3-phosphate acyltransferase</fullName>
    </alternativeName>
    <alternativeName>
        <fullName evidence="11">G3P acyltransferase</fullName>
        <shortName evidence="11">GPAT</shortName>
        <ecNumber evidence="11">2.3.1.275</ecNumber>
    </alternativeName>
    <alternativeName>
        <fullName evidence="11">Lysophosphatidic acid synthase</fullName>
        <shortName evidence="11">LPA synthase</shortName>
    </alternativeName>
</protein>
<keyword evidence="5 11" id="KW-1133">Transmembrane helix</keyword>
<feature type="transmembrane region" description="Helical" evidence="11">
    <location>
        <begin position="104"/>
        <end position="124"/>
    </location>
</feature>
<evidence type="ECO:0000256" key="7">
    <source>
        <dbReference type="ARBA" id="ARBA00023121"/>
    </source>
</evidence>
<dbReference type="SMART" id="SM01120">
    <property type="entry name" value="Dak2"/>
    <property type="match status" value="1"/>
</dbReference>
<keyword evidence="8 11" id="KW-0472">Membrane</keyword>
<keyword evidence="7" id="KW-0446">Lipid-binding</keyword>
<feature type="transmembrane region" description="Helical" evidence="11">
    <location>
        <begin position="131"/>
        <end position="153"/>
    </location>
</feature>
<keyword evidence="12" id="KW-0175">Coiled coil</keyword>
<evidence type="ECO:0000256" key="1">
    <source>
        <dbReference type="ARBA" id="ARBA00022475"/>
    </source>
</evidence>
<comment type="similarity">
    <text evidence="11">Belongs to the PlsY family.</text>
</comment>
<dbReference type="InterPro" id="IPR036117">
    <property type="entry name" value="DhaL_dom_sf"/>
</dbReference>
<dbReference type="PANTHER" id="PTHR33434">
    <property type="entry name" value="DEGV DOMAIN-CONTAINING PROTEIN DR_1986-RELATED"/>
    <property type="match status" value="1"/>
</dbReference>
<sequence>MPYFWIIFSYVLGSIPFGYLISRFSGKDILKVGWRKTSGSNVFKNVGKWQGILTGLLDLAKGYLAVYGAQKIGLSTEIQIFSGVAAVTGHNWSIFLKFAGGRGIGTFIGAFLALSPVILLYSIIPLIILGIIWNLAIGTLLFLATAIYLSYYFGQFETGGVYALVSLAPILIKRLSPIKEIRESQNKAALIRNRLLFDNDEALLDLRIKRIFQRTQNNSGKVMKIVKPMTAPIWWSSKIGWQAAKFGVKMAKKPIEKFILKNHEKVVTEIGIEDFKKMMIAASKKIVLHQEEINKINVWPVADKDTGYNLAATLLGVEGVISQKDYLNLRELTKDIKEAAMVNARGNAGMILTGYLIEALDRIKHLESIDAFHLALAMKRGIKAAWSSIAEPVEGTILDVIKVAGEKVYEVAKMKKEKNIIKILEEAHKISEVALKETKEKLQVLKENDVVDAGALGFVKILEAWIESLKGIPVATKAETTFPIVEPEIKERLKYRYEVVLSFRKTPEINIEDLKEELSLLGNSLEILELGSKVKIHIHTSEPESVQDKFKNFPDFQSRVEDMETQINRREKKPLGLIVDEIADLPKEFLEKNGIMEVSFTTRFPDGEIVKSKEEIYPKMREALEKDSPLPTTSAPSFKEFLSVYQKALKNFEKILVVTVSSKLSGAYSSARIARSIFKKPTKLNIYVFDCNTAEVGEGLVAIRAQELISRALAKWEEEGLPSSPSQGKKMEEIIEKLKEFCPKITLLACIDDFKYVARGGRVRLPKIFIKPASFIQKLGIRFLVGLKNGKVKFFGASLGKDKARILAEAIDLERKGVEIKVAIAHADNLKEAQKLKIELEKRPKIKVLYVSPVSPVVATHTGPGALLAAFYPVDN</sequence>
<evidence type="ECO:0000256" key="11">
    <source>
        <dbReference type="HAMAP-Rule" id="MF_01043"/>
    </source>
</evidence>
<comment type="subunit">
    <text evidence="11">Probably interacts with PlsX.</text>
</comment>
<proteinExistence type="inferred from homology"/>
<dbReference type="PROSITE" id="PS51482">
    <property type="entry name" value="DEGV"/>
    <property type="match status" value="1"/>
</dbReference>
<organism evidence="14 15">
    <name type="scientific">Candidatus Nealsonbacteria bacterium CG23_combo_of_CG06-09_8_20_14_all_37_18</name>
    <dbReference type="NCBI Taxonomy" id="1974720"/>
    <lineage>
        <taxon>Bacteria</taxon>
        <taxon>Candidatus Nealsoniibacteriota</taxon>
    </lineage>
</organism>
<keyword evidence="1 11" id="KW-1003">Cell membrane</keyword>
<evidence type="ECO:0000256" key="4">
    <source>
        <dbReference type="ARBA" id="ARBA00022692"/>
    </source>
</evidence>
<dbReference type="Gene3D" id="1.25.40.340">
    <property type="match status" value="1"/>
</dbReference>
<evidence type="ECO:0000256" key="5">
    <source>
        <dbReference type="ARBA" id="ARBA00022989"/>
    </source>
</evidence>
<dbReference type="GO" id="GO:0008289">
    <property type="term" value="F:lipid binding"/>
    <property type="evidence" value="ECO:0007669"/>
    <property type="project" value="UniProtKB-KW"/>
</dbReference>
<dbReference type="EMBL" id="PCRQ01000015">
    <property type="protein sequence ID" value="PIP24491.1"/>
    <property type="molecule type" value="Genomic_DNA"/>
</dbReference>
<feature type="transmembrane region" description="Helical" evidence="11">
    <location>
        <begin position="80"/>
        <end position="98"/>
    </location>
</feature>
<name>A0A2G9Z1A5_9BACT</name>
<comment type="caution">
    <text evidence="14">The sequence shown here is derived from an EMBL/GenBank/DDBJ whole genome shotgun (WGS) entry which is preliminary data.</text>
</comment>
<comment type="subcellular location">
    <subcellularLocation>
        <location evidence="11">Cell membrane</location>
        <topology evidence="11">Multi-pass membrane protein</topology>
    </subcellularLocation>
</comment>
<keyword evidence="2 11" id="KW-0444">Lipid biosynthesis</keyword>
<evidence type="ECO:0000256" key="3">
    <source>
        <dbReference type="ARBA" id="ARBA00022679"/>
    </source>
</evidence>
<dbReference type="GO" id="GO:0005886">
    <property type="term" value="C:plasma membrane"/>
    <property type="evidence" value="ECO:0007669"/>
    <property type="project" value="UniProtKB-SubCell"/>
</dbReference>
<keyword evidence="10 11" id="KW-1208">Phospholipid metabolism</keyword>
<keyword evidence="4 11" id="KW-0812">Transmembrane</keyword>
<dbReference type="Gene3D" id="3.30.1180.10">
    <property type="match status" value="1"/>
</dbReference>
<dbReference type="Pfam" id="PF21645">
    <property type="entry name" value="FakA-like_M"/>
    <property type="match status" value="1"/>
</dbReference>
<evidence type="ECO:0000256" key="8">
    <source>
        <dbReference type="ARBA" id="ARBA00023136"/>
    </source>
</evidence>
<dbReference type="Pfam" id="PF02645">
    <property type="entry name" value="DegV"/>
    <property type="match status" value="1"/>
</dbReference>
<dbReference type="UniPathway" id="UPA00085"/>
<dbReference type="SMART" id="SM01207">
    <property type="entry name" value="G3P_acyltransf"/>
    <property type="match status" value="1"/>
</dbReference>
<dbReference type="InterPro" id="IPR050270">
    <property type="entry name" value="DegV_domain_contain"/>
</dbReference>
<dbReference type="SUPFAM" id="SSF101473">
    <property type="entry name" value="DhaL-like"/>
    <property type="match status" value="1"/>
</dbReference>
<dbReference type="NCBIfam" id="TIGR00762">
    <property type="entry name" value="DegV"/>
    <property type="match status" value="1"/>
</dbReference>
<gene>
    <name evidence="11" type="primary">plsY</name>
    <name evidence="14" type="ORF">COX35_00385</name>
</gene>
<dbReference type="SUPFAM" id="SSF82549">
    <property type="entry name" value="DAK1/DegV-like"/>
    <property type="match status" value="1"/>
</dbReference>
<dbReference type="EC" id="2.3.1.275" evidence="11"/>
<dbReference type="InterPro" id="IPR003811">
    <property type="entry name" value="G3P_acylTferase_PlsY"/>
</dbReference>
<reference evidence="14 15" key="1">
    <citation type="submission" date="2017-09" db="EMBL/GenBank/DDBJ databases">
        <title>Depth-based differentiation of microbial function through sediment-hosted aquifers and enrichment of novel symbionts in the deep terrestrial subsurface.</title>
        <authorList>
            <person name="Probst A.J."/>
            <person name="Ladd B."/>
            <person name="Jarett J.K."/>
            <person name="Geller-Mcgrath D.E."/>
            <person name="Sieber C.M."/>
            <person name="Emerson J.B."/>
            <person name="Anantharaman K."/>
            <person name="Thomas B.C."/>
            <person name="Malmstrom R."/>
            <person name="Stieglmeier M."/>
            <person name="Klingl A."/>
            <person name="Woyke T."/>
            <person name="Ryan C.M."/>
            <person name="Banfield J.F."/>
        </authorList>
    </citation>
    <scope>NUCLEOTIDE SEQUENCE [LARGE SCALE GENOMIC DNA]</scope>
    <source>
        <strain evidence="14">CG23_combo_of_CG06-09_8_20_14_all_37_18</strain>
    </source>
</reference>
<dbReference type="InterPro" id="IPR003797">
    <property type="entry name" value="DegV"/>
</dbReference>
<dbReference type="Gene3D" id="3.40.50.10170">
    <property type="match status" value="1"/>
</dbReference>
<comment type="pathway">
    <text evidence="11">Lipid metabolism; phospholipid metabolism.</text>
</comment>
<evidence type="ECO:0000256" key="12">
    <source>
        <dbReference type="SAM" id="Coils"/>
    </source>
</evidence>
<dbReference type="InterPro" id="IPR048394">
    <property type="entry name" value="FakA-like_M"/>
</dbReference>
<dbReference type="GO" id="GO:0043772">
    <property type="term" value="F:acyl-phosphate glycerol-3-phosphate acyltransferase activity"/>
    <property type="evidence" value="ECO:0007669"/>
    <property type="project" value="UniProtKB-UniRule"/>
</dbReference>
<evidence type="ECO:0000256" key="2">
    <source>
        <dbReference type="ARBA" id="ARBA00022516"/>
    </source>
</evidence>
<feature type="transmembrane region" description="Helical" evidence="11">
    <location>
        <begin position="6"/>
        <end position="26"/>
    </location>
</feature>
<comment type="catalytic activity">
    <reaction evidence="11">
        <text>an acyl phosphate + sn-glycerol 3-phosphate = a 1-acyl-sn-glycero-3-phosphate + phosphate</text>
        <dbReference type="Rhea" id="RHEA:34075"/>
        <dbReference type="ChEBI" id="CHEBI:43474"/>
        <dbReference type="ChEBI" id="CHEBI:57597"/>
        <dbReference type="ChEBI" id="CHEBI:57970"/>
        <dbReference type="ChEBI" id="CHEBI:59918"/>
        <dbReference type="EC" id="2.3.1.275"/>
    </reaction>
</comment>
<evidence type="ECO:0000256" key="9">
    <source>
        <dbReference type="ARBA" id="ARBA00023209"/>
    </source>
</evidence>
<feature type="coiled-coil region" evidence="12">
    <location>
        <begin position="421"/>
        <end position="448"/>
    </location>
</feature>
<dbReference type="Proteomes" id="UP000229952">
    <property type="component" value="Unassembled WGS sequence"/>
</dbReference>
<keyword evidence="6 11" id="KW-0443">Lipid metabolism</keyword>
<dbReference type="PROSITE" id="PS51480">
    <property type="entry name" value="DHAL"/>
    <property type="match status" value="1"/>
</dbReference>
<dbReference type="GO" id="GO:0008654">
    <property type="term" value="P:phospholipid biosynthetic process"/>
    <property type="evidence" value="ECO:0007669"/>
    <property type="project" value="UniProtKB-UniRule"/>
</dbReference>
<dbReference type="GO" id="GO:0006071">
    <property type="term" value="P:glycerol metabolic process"/>
    <property type="evidence" value="ECO:0007669"/>
    <property type="project" value="InterPro"/>
</dbReference>
<dbReference type="InterPro" id="IPR043168">
    <property type="entry name" value="DegV_C"/>
</dbReference>
<comment type="function">
    <text evidence="11">Catalyzes the transfer of an acyl group from acyl-phosphate (acyl-PO(4)) to glycerol-3-phosphate (G3P) to form lysophosphatidic acid (LPA). This enzyme utilizes acyl-phosphate as fatty acyl donor, but not acyl-CoA or acyl-ACP.</text>
</comment>
<dbReference type="AlphaFoldDB" id="A0A2G9Z1A5"/>
<keyword evidence="9 11" id="KW-0594">Phospholipid biosynthesis</keyword>
<evidence type="ECO:0000313" key="14">
    <source>
        <dbReference type="EMBL" id="PIP24491.1"/>
    </source>
</evidence>